<keyword evidence="2 4" id="KW-0227">DNA damage</keyword>
<keyword evidence="7" id="KW-0540">Nuclease</keyword>
<accession>A0AAW9Q321</accession>
<dbReference type="InterPro" id="IPR020568">
    <property type="entry name" value="Ribosomal_Su5_D2-typ_SF"/>
</dbReference>
<dbReference type="Pfam" id="PF01119">
    <property type="entry name" value="DNA_mis_repair"/>
    <property type="match status" value="1"/>
</dbReference>
<reference evidence="7" key="1">
    <citation type="submission" date="2024-01" db="EMBL/GenBank/DDBJ databases">
        <title>Bank of Algae and Cyanobacteria of the Azores (BACA) strain genomes.</title>
        <authorList>
            <person name="Luz R."/>
            <person name="Cordeiro R."/>
            <person name="Fonseca A."/>
            <person name="Goncalves V."/>
        </authorList>
    </citation>
    <scope>NUCLEOTIDE SEQUENCE</scope>
    <source>
        <strain evidence="7">BACA0141</strain>
    </source>
</reference>
<evidence type="ECO:0000259" key="5">
    <source>
        <dbReference type="SMART" id="SM00853"/>
    </source>
</evidence>
<dbReference type="InterPro" id="IPR042121">
    <property type="entry name" value="MutL_C_regsub"/>
</dbReference>
<dbReference type="GO" id="GO:0030983">
    <property type="term" value="F:mismatched DNA binding"/>
    <property type="evidence" value="ECO:0007669"/>
    <property type="project" value="InterPro"/>
</dbReference>
<dbReference type="InterPro" id="IPR014790">
    <property type="entry name" value="MutL_C"/>
</dbReference>
<dbReference type="SMART" id="SM00853">
    <property type="entry name" value="MutL_C"/>
    <property type="match status" value="1"/>
</dbReference>
<protein>
    <recommendedName>
        <fullName evidence="4">DNA mismatch repair protein MutL</fullName>
    </recommendedName>
</protein>
<dbReference type="CDD" id="cd00782">
    <property type="entry name" value="MutL_Trans"/>
    <property type="match status" value="1"/>
</dbReference>
<dbReference type="InterPro" id="IPR037198">
    <property type="entry name" value="MutL_C_sf"/>
</dbReference>
<evidence type="ECO:0000256" key="1">
    <source>
        <dbReference type="ARBA" id="ARBA00006082"/>
    </source>
</evidence>
<dbReference type="HAMAP" id="MF_00149">
    <property type="entry name" value="DNA_mis_repair"/>
    <property type="match status" value="1"/>
</dbReference>
<dbReference type="GO" id="GO:0004519">
    <property type="term" value="F:endonuclease activity"/>
    <property type="evidence" value="ECO:0007669"/>
    <property type="project" value="UniProtKB-KW"/>
</dbReference>
<dbReference type="NCBIfam" id="TIGR00585">
    <property type="entry name" value="mutl"/>
    <property type="match status" value="1"/>
</dbReference>
<keyword evidence="7" id="KW-0255">Endonuclease</keyword>
<dbReference type="InterPro" id="IPR014762">
    <property type="entry name" value="DNA_mismatch_repair_CS"/>
</dbReference>
<proteinExistence type="inferred from homology"/>
<dbReference type="InterPro" id="IPR020667">
    <property type="entry name" value="DNA_mismatch_repair_MutL"/>
</dbReference>
<evidence type="ECO:0000256" key="3">
    <source>
        <dbReference type="ARBA" id="ARBA00023204"/>
    </source>
</evidence>
<dbReference type="GO" id="GO:0016887">
    <property type="term" value="F:ATP hydrolysis activity"/>
    <property type="evidence" value="ECO:0007669"/>
    <property type="project" value="InterPro"/>
</dbReference>
<dbReference type="FunFam" id="3.30.565.10:FF:000003">
    <property type="entry name" value="DNA mismatch repair endonuclease MutL"/>
    <property type="match status" value="1"/>
</dbReference>
<dbReference type="Gene3D" id="3.30.1540.20">
    <property type="entry name" value="MutL, C-terminal domain, dimerisation subdomain"/>
    <property type="match status" value="1"/>
</dbReference>
<dbReference type="GO" id="GO:0005524">
    <property type="term" value="F:ATP binding"/>
    <property type="evidence" value="ECO:0007669"/>
    <property type="project" value="InterPro"/>
</dbReference>
<dbReference type="InterPro" id="IPR042120">
    <property type="entry name" value="MutL_C_dimsub"/>
</dbReference>
<dbReference type="Gene3D" id="3.30.1370.100">
    <property type="entry name" value="MutL, C-terminal domain, regulatory subdomain"/>
    <property type="match status" value="1"/>
</dbReference>
<dbReference type="SMART" id="SM01340">
    <property type="entry name" value="DNA_mis_repair"/>
    <property type="match status" value="1"/>
</dbReference>
<evidence type="ECO:0000256" key="2">
    <source>
        <dbReference type="ARBA" id="ARBA00022763"/>
    </source>
</evidence>
<keyword evidence="3 4" id="KW-0234">DNA repair</keyword>
<dbReference type="InterPro" id="IPR036890">
    <property type="entry name" value="HATPase_C_sf"/>
</dbReference>
<keyword evidence="7" id="KW-0378">Hydrolase</keyword>
<dbReference type="Gene3D" id="3.30.565.10">
    <property type="entry name" value="Histidine kinase-like ATPase, C-terminal domain"/>
    <property type="match status" value="1"/>
</dbReference>
<dbReference type="PANTHER" id="PTHR10073">
    <property type="entry name" value="DNA MISMATCH REPAIR PROTEIN MLH, PMS, MUTL"/>
    <property type="match status" value="1"/>
</dbReference>
<sequence length="580" mass="64788">MPLIQTLPTEVIHLIAAGEVIDSLAAVVRELAENAIDAKATRLAISIWTDTLSLQVSDNGCGMDLADLKQAATPHTTSKIHDKQDLQQIDSLGFRGEALHSLAQLADLQICSRKHTDNAGWQVRYDHAGNLLGEPKNVAIALGTVVTVDRLFATLPSRLQVLPAIAQQVRKIQILIHQMAIANPQITWQVSLDDREWIAIWAGRNVRDILPQIISAIQFTDLATGSEIISEIVTESSSSLQAANSLSDQSAQYKTRTNSLDSHRQTSTAQIEVTLGLPDRLSRRRPEWVKIVVNGRMVTFPEMEQIVLSAFSHTLPRHRYPVCIVHLHIPPDRVDWNRHPAKNEVYLQNLSDWQAQVSKLISQVLHAPETDREVGNSAGARTLLRLAEGQKRYLTHSPTSEPSMRSVKALAQVHNTYILAEHAAGMWLIEQHVAHERVLFEEIEQQWQIVAIAPPIVLDRISPEGVERLQALEIEIEPFGDNLWVVRSLPAILVGQTDCAAILLELSQQPEPQGARATAACRSAIRNGTSMDLLEMQNLLDRWQQTRNPHTCPHGRPICLSLEESDLARFFRRNWIIGKN</sequence>
<dbReference type="CDD" id="cd16926">
    <property type="entry name" value="HATPase_MutL-MLH-PMS-like"/>
    <property type="match status" value="1"/>
</dbReference>
<evidence type="ECO:0000313" key="8">
    <source>
        <dbReference type="Proteomes" id="UP001333818"/>
    </source>
</evidence>
<dbReference type="EMBL" id="JAZBJZ010000038">
    <property type="protein sequence ID" value="MEE3717301.1"/>
    <property type="molecule type" value="Genomic_DNA"/>
</dbReference>
<comment type="caution">
    <text evidence="7">The sequence shown here is derived from an EMBL/GenBank/DDBJ whole genome shotgun (WGS) entry which is preliminary data.</text>
</comment>
<evidence type="ECO:0000259" key="6">
    <source>
        <dbReference type="SMART" id="SM01340"/>
    </source>
</evidence>
<dbReference type="InterPro" id="IPR002099">
    <property type="entry name" value="MutL/Mlh/PMS"/>
</dbReference>
<dbReference type="GO" id="GO:0006298">
    <property type="term" value="P:mismatch repair"/>
    <property type="evidence" value="ECO:0007669"/>
    <property type="project" value="UniProtKB-UniRule"/>
</dbReference>
<feature type="domain" description="MutL C-terminal dimerisation" evidence="5">
    <location>
        <begin position="409"/>
        <end position="531"/>
    </location>
</feature>
<organism evidence="7 8">
    <name type="scientific">Tumidithrix elongata BACA0141</name>
    <dbReference type="NCBI Taxonomy" id="2716417"/>
    <lineage>
        <taxon>Bacteria</taxon>
        <taxon>Bacillati</taxon>
        <taxon>Cyanobacteriota</taxon>
        <taxon>Cyanophyceae</taxon>
        <taxon>Pseudanabaenales</taxon>
        <taxon>Pseudanabaenaceae</taxon>
        <taxon>Tumidithrix</taxon>
        <taxon>Tumidithrix elongata</taxon>
    </lineage>
</organism>
<dbReference type="Pfam" id="PF08676">
    <property type="entry name" value="MutL_C"/>
    <property type="match status" value="1"/>
</dbReference>
<gene>
    <name evidence="4 7" type="primary">mutL</name>
    <name evidence="7" type="ORF">V2H45_11125</name>
</gene>
<dbReference type="GO" id="GO:0140664">
    <property type="term" value="F:ATP-dependent DNA damage sensor activity"/>
    <property type="evidence" value="ECO:0007669"/>
    <property type="project" value="InterPro"/>
</dbReference>
<dbReference type="PROSITE" id="PS00058">
    <property type="entry name" value="DNA_MISMATCH_REPAIR_1"/>
    <property type="match status" value="1"/>
</dbReference>
<dbReference type="Proteomes" id="UP001333818">
    <property type="component" value="Unassembled WGS sequence"/>
</dbReference>
<dbReference type="SUPFAM" id="SSF54211">
    <property type="entry name" value="Ribosomal protein S5 domain 2-like"/>
    <property type="match status" value="1"/>
</dbReference>
<keyword evidence="8" id="KW-1185">Reference proteome</keyword>
<evidence type="ECO:0000256" key="4">
    <source>
        <dbReference type="HAMAP-Rule" id="MF_00149"/>
    </source>
</evidence>
<feature type="domain" description="DNA mismatch repair protein S5" evidence="6">
    <location>
        <begin position="214"/>
        <end position="366"/>
    </location>
</feature>
<dbReference type="InterPro" id="IPR038973">
    <property type="entry name" value="MutL/Mlh/Pms-like"/>
</dbReference>
<dbReference type="RefSeq" id="WP_330483730.1">
    <property type="nucleotide sequence ID" value="NZ_JAZBJZ010000038.1"/>
</dbReference>
<dbReference type="NCBIfam" id="NF000951">
    <property type="entry name" value="PRK00095.2-1"/>
    <property type="match status" value="1"/>
</dbReference>
<dbReference type="InterPro" id="IPR013507">
    <property type="entry name" value="DNA_mismatch_S5_2-like"/>
</dbReference>
<comment type="function">
    <text evidence="4">This protein is involved in the repair of mismatches in DNA. It is required for dam-dependent methyl-directed DNA mismatch repair. May act as a 'molecular matchmaker', a protein that promotes the formation of a stable complex between two or more DNA-binding proteins in an ATP-dependent manner without itself being part of a final effector complex.</text>
</comment>
<dbReference type="SUPFAM" id="SSF55874">
    <property type="entry name" value="ATPase domain of HSP90 chaperone/DNA topoisomerase II/histidine kinase"/>
    <property type="match status" value="1"/>
</dbReference>
<dbReference type="SUPFAM" id="SSF118116">
    <property type="entry name" value="DNA mismatch repair protein MutL"/>
    <property type="match status" value="1"/>
</dbReference>
<dbReference type="Gene3D" id="3.30.230.10">
    <property type="match status" value="1"/>
</dbReference>
<dbReference type="PANTHER" id="PTHR10073:SF12">
    <property type="entry name" value="DNA MISMATCH REPAIR PROTEIN MLH1"/>
    <property type="match status" value="1"/>
</dbReference>
<dbReference type="Pfam" id="PF13589">
    <property type="entry name" value="HATPase_c_3"/>
    <property type="match status" value="1"/>
</dbReference>
<dbReference type="InterPro" id="IPR014721">
    <property type="entry name" value="Ribsml_uS5_D2-typ_fold_subgr"/>
</dbReference>
<comment type="similarity">
    <text evidence="1 4">Belongs to the DNA mismatch repair MutL/HexB family.</text>
</comment>
<evidence type="ECO:0000313" key="7">
    <source>
        <dbReference type="EMBL" id="MEE3717301.1"/>
    </source>
</evidence>
<dbReference type="GO" id="GO:0032300">
    <property type="term" value="C:mismatch repair complex"/>
    <property type="evidence" value="ECO:0007669"/>
    <property type="project" value="InterPro"/>
</dbReference>
<dbReference type="AlphaFoldDB" id="A0AAW9Q321"/>
<name>A0AAW9Q321_9CYAN</name>